<gene>
    <name evidence="1" type="ORF">EQG53_00885</name>
    <name evidence="2" type="ORF">I6H83_04080</name>
</gene>
<protein>
    <submittedName>
        <fullName evidence="1">Uncharacterized protein</fullName>
    </submittedName>
</protein>
<dbReference type="RefSeq" id="WP_128718806.1">
    <property type="nucleotide sequence ID" value="NZ_BJNC01000020.1"/>
</dbReference>
<accession>A0A410NSS1</accession>
<evidence type="ECO:0000313" key="4">
    <source>
        <dbReference type="Proteomes" id="UP000596117"/>
    </source>
</evidence>
<dbReference type="AlphaFoldDB" id="A0A410NSS1"/>
<sequence length="291" mass="32323">MTHTPADPERPAITGRLLALAVATDFEAFFEPGEAPHVNIVVGAVGAPAIRSIKDAVVILQPKDMADQVVDTPATMFFHLFALGHEIAHLVHQHLRGASGQPVEDYRGLEMWADFYGAKVAMALVTYGSTIHHLTAAFYPGETNQFSCLKDVGVALGRLAQTWYGDPSPRYASRLVRVGLGYNGIMSFLRHHLGPQFKNDLYEQVFRAIYRTEALSKFVVLEGDSVTVDEEPIHRSALWHREMQGDAAALTPGFRPELLNILHTTFDQTEEEIEESRATRLKELRDAGFDI</sequence>
<dbReference type="EMBL" id="CP066026">
    <property type="protein sequence ID" value="QQB89629.1"/>
    <property type="molecule type" value="Genomic_DNA"/>
</dbReference>
<dbReference type="Proteomes" id="UP000596117">
    <property type="component" value="Chromosome"/>
</dbReference>
<proteinExistence type="predicted"/>
<dbReference type="KEGG" id="bdm:EQG53_00885"/>
<evidence type="ECO:0000313" key="1">
    <source>
        <dbReference type="EMBL" id="QAT13024.1"/>
    </source>
</evidence>
<evidence type="ECO:0000313" key="3">
    <source>
        <dbReference type="Proteomes" id="UP000287388"/>
    </source>
</evidence>
<reference evidence="1 3" key="1">
    <citation type="submission" date="2019-01" db="EMBL/GenBank/DDBJ databases">
        <title>Brevundimonas diminuta Genome sequencing and assembly.</title>
        <authorList>
            <person name="Chen H."/>
        </authorList>
    </citation>
    <scope>NUCLEOTIDE SEQUENCE [LARGE SCALE GENOMIC DNA]</scope>
    <source>
        <strain evidence="1">ATCC</strain>
        <strain evidence="3">ATCC(B) 19146</strain>
    </source>
</reference>
<name>A0A410NSS1_BREDI</name>
<evidence type="ECO:0000313" key="2">
    <source>
        <dbReference type="EMBL" id="QQB89629.1"/>
    </source>
</evidence>
<keyword evidence="4" id="KW-1185">Reference proteome</keyword>
<dbReference type="EMBL" id="CP035093">
    <property type="protein sequence ID" value="QAT13024.1"/>
    <property type="molecule type" value="Genomic_DNA"/>
</dbReference>
<dbReference type="Proteomes" id="UP000287388">
    <property type="component" value="Chromosome"/>
</dbReference>
<reference evidence="2 4" key="2">
    <citation type="submission" date="2020-12" db="EMBL/GenBank/DDBJ databases">
        <title>FDA dAtabase for Regulatory Grade micrObial Sequences (FDA-ARGOS): Supporting development and validation of Infectious Disease Dx tests.</title>
        <authorList>
            <person name="Kerrigan L."/>
            <person name="Long C."/>
            <person name="Tallon L."/>
            <person name="Sadzewicz L."/>
            <person name="Zhao X."/>
            <person name="Boylan J."/>
            <person name="Ott S."/>
            <person name="Bowen H."/>
            <person name="Vavikolanu K."/>
            <person name="Mehta A."/>
            <person name="Aluvathingal J."/>
            <person name="Nadendla S."/>
            <person name="Yan Y."/>
            <person name="Sichtig H."/>
        </authorList>
    </citation>
    <scope>NUCLEOTIDE SEQUENCE [LARGE SCALE GENOMIC DNA]</scope>
    <source>
        <strain evidence="2 4">FDAARGOS_1026</strain>
    </source>
</reference>
<organism evidence="1 3">
    <name type="scientific">Brevundimonas diminuta</name>
    <name type="common">Pseudomonas diminuta</name>
    <dbReference type="NCBI Taxonomy" id="293"/>
    <lineage>
        <taxon>Bacteria</taxon>
        <taxon>Pseudomonadati</taxon>
        <taxon>Pseudomonadota</taxon>
        <taxon>Alphaproteobacteria</taxon>
        <taxon>Caulobacterales</taxon>
        <taxon>Caulobacteraceae</taxon>
        <taxon>Brevundimonas</taxon>
    </lineage>
</organism>